<dbReference type="Pfam" id="PF01755">
    <property type="entry name" value="Glyco_transf_25"/>
    <property type="match status" value="1"/>
</dbReference>
<dbReference type="HOGENOM" id="CLU_071269_2_0_6"/>
<gene>
    <name evidence="2" type="ORF">F904_03825</name>
</gene>
<dbReference type="PATRIC" id="fig|1217703.3.peg.3714"/>
<evidence type="ECO:0000259" key="1">
    <source>
        <dbReference type="Pfam" id="PF01755"/>
    </source>
</evidence>
<dbReference type="AlphaFoldDB" id="N9MH40"/>
<feature type="domain" description="Glycosyl transferase family 25" evidence="1">
    <location>
        <begin position="17"/>
        <end position="191"/>
    </location>
</feature>
<comment type="caution">
    <text evidence="2">The sequence shown here is derived from an EMBL/GenBank/DDBJ whole genome shotgun (WGS) entry which is preliminary data.</text>
</comment>
<dbReference type="InterPro" id="IPR002654">
    <property type="entry name" value="Glyco_trans_25"/>
</dbReference>
<organism evidence="2 3">
    <name type="scientific">Acinetobacter dispersus</name>
    <dbReference type="NCBI Taxonomy" id="70348"/>
    <lineage>
        <taxon>Bacteria</taxon>
        <taxon>Pseudomonadati</taxon>
        <taxon>Pseudomonadota</taxon>
        <taxon>Gammaproteobacteria</taxon>
        <taxon>Moraxellales</taxon>
        <taxon>Moraxellaceae</taxon>
        <taxon>Acinetobacter</taxon>
    </lineage>
</organism>
<sequence length="283" mass="32646">MYIIAICILKDDGSLVNVFVISLDSADERRQHIDAEFEKKSVTFDYYDAITPATALEAAQSVKIDLTKKGSLTNGEVACLLSHVMLWKKIVDQKLNYIAIFEDDVYLGENIQSFFNDFSWIPNDIHIVKLEAFDKQVDLAFFPKLLKNGRGLYHLKAMHLGGAGYILSREAAEHFLTIIQNMPELVPVDHILFGRDVKYGKYKAYQITPAICAQDFYVHRKYDNFPSHLEEDRSVRHEAERLANLHKKQALSLSLKIKREVLRLVFQILKLKKFSAYRTVKFK</sequence>
<keyword evidence="3" id="KW-1185">Reference proteome</keyword>
<name>N9MH40_9GAMM</name>
<dbReference type="EMBL" id="APRL01000015">
    <property type="protein sequence ID" value="ENW90071.1"/>
    <property type="molecule type" value="Genomic_DNA"/>
</dbReference>
<evidence type="ECO:0000313" key="2">
    <source>
        <dbReference type="EMBL" id="ENW90071.1"/>
    </source>
</evidence>
<evidence type="ECO:0000313" key="3">
    <source>
        <dbReference type="Proteomes" id="UP000013261"/>
    </source>
</evidence>
<dbReference type="Proteomes" id="UP000013261">
    <property type="component" value="Unassembled WGS sequence"/>
</dbReference>
<dbReference type="CDD" id="cd06532">
    <property type="entry name" value="Glyco_transf_25"/>
    <property type="match status" value="1"/>
</dbReference>
<dbReference type="eggNOG" id="COG3306">
    <property type="taxonomic scope" value="Bacteria"/>
</dbReference>
<protein>
    <recommendedName>
        <fullName evidence="1">Glycosyl transferase family 25 domain-containing protein</fullName>
    </recommendedName>
</protein>
<reference evidence="2 3" key="1">
    <citation type="submission" date="2013-02" db="EMBL/GenBank/DDBJ databases">
        <title>The Genome Sequence of Acinetobacter sp. ANC 4105.</title>
        <authorList>
            <consortium name="The Broad Institute Genome Sequencing Platform"/>
            <consortium name="The Broad Institute Genome Sequencing Center for Infectious Disease"/>
            <person name="Cerqueira G."/>
            <person name="Feldgarden M."/>
            <person name="Courvalin P."/>
            <person name="Perichon B."/>
            <person name="Grillot-Courvalin C."/>
            <person name="Clermont D."/>
            <person name="Rocha E."/>
            <person name="Yoon E.-J."/>
            <person name="Nemec A."/>
            <person name="Walker B."/>
            <person name="Young S.K."/>
            <person name="Zeng Q."/>
            <person name="Gargeya S."/>
            <person name="Fitzgerald M."/>
            <person name="Haas B."/>
            <person name="Abouelleil A."/>
            <person name="Alvarado L."/>
            <person name="Arachchi H.M."/>
            <person name="Berlin A.M."/>
            <person name="Chapman S.B."/>
            <person name="Dewar J."/>
            <person name="Goldberg J."/>
            <person name="Griggs A."/>
            <person name="Gujja S."/>
            <person name="Hansen M."/>
            <person name="Howarth C."/>
            <person name="Imamovic A."/>
            <person name="Larimer J."/>
            <person name="McCowan C."/>
            <person name="Murphy C."/>
            <person name="Neiman D."/>
            <person name="Pearson M."/>
            <person name="Priest M."/>
            <person name="Roberts A."/>
            <person name="Saif S."/>
            <person name="Shea T."/>
            <person name="Sisk P."/>
            <person name="Sykes S."/>
            <person name="Wortman J."/>
            <person name="Nusbaum C."/>
            <person name="Birren B."/>
        </authorList>
    </citation>
    <scope>NUCLEOTIDE SEQUENCE [LARGE SCALE GENOMIC DNA]</scope>
    <source>
        <strain evidence="2 3">ANC 4105</strain>
    </source>
</reference>
<proteinExistence type="predicted"/>
<accession>N9MH40</accession>